<name>A0A084WSU3_ANOSI</name>
<protein>
    <submittedName>
        <fullName evidence="2 3">Uncharacterized protein</fullName>
    </submittedName>
</protein>
<accession>A0A084WSU3</accession>
<dbReference type="VEuPathDB" id="VectorBase:ASIC021627"/>
<evidence type="ECO:0000313" key="3">
    <source>
        <dbReference type="EnsemblMetazoa" id="ASIC021627-PA"/>
    </source>
</evidence>
<evidence type="ECO:0000256" key="1">
    <source>
        <dbReference type="SAM" id="MobiDB-lite"/>
    </source>
</evidence>
<reference evidence="3" key="2">
    <citation type="submission" date="2020-05" db="UniProtKB">
        <authorList>
            <consortium name="EnsemblMetazoa"/>
        </authorList>
    </citation>
    <scope>IDENTIFICATION</scope>
</reference>
<evidence type="ECO:0000313" key="2">
    <source>
        <dbReference type="EMBL" id="KFB53287.1"/>
    </source>
</evidence>
<dbReference type="EnsemblMetazoa" id="ASIC021627-RA">
    <property type="protein sequence ID" value="ASIC021627-PA"/>
    <property type="gene ID" value="ASIC021627"/>
</dbReference>
<dbReference type="AlphaFoldDB" id="A0A084WSU3"/>
<dbReference type="EMBL" id="ATLV01026718">
    <property type="status" value="NOT_ANNOTATED_CDS"/>
    <property type="molecule type" value="Genomic_DNA"/>
</dbReference>
<feature type="region of interest" description="Disordered" evidence="1">
    <location>
        <begin position="44"/>
        <end position="77"/>
    </location>
</feature>
<organism evidence="2">
    <name type="scientific">Anopheles sinensis</name>
    <name type="common">Mosquito</name>
    <dbReference type="NCBI Taxonomy" id="74873"/>
    <lineage>
        <taxon>Eukaryota</taxon>
        <taxon>Metazoa</taxon>
        <taxon>Ecdysozoa</taxon>
        <taxon>Arthropoda</taxon>
        <taxon>Hexapoda</taxon>
        <taxon>Insecta</taxon>
        <taxon>Pterygota</taxon>
        <taxon>Neoptera</taxon>
        <taxon>Endopterygota</taxon>
        <taxon>Diptera</taxon>
        <taxon>Nematocera</taxon>
        <taxon>Culicoidea</taxon>
        <taxon>Culicidae</taxon>
        <taxon>Anophelinae</taxon>
        <taxon>Anopheles</taxon>
    </lineage>
</organism>
<gene>
    <name evidence="2" type="ORF">ZHAS_00021627</name>
</gene>
<keyword evidence="4" id="KW-1185">Reference proteome</keyword>
<sequence>MDFRRADDRGQGSCKRRLCNVYELWRQSERGQFNEQVLSLLSPQVSKGDRRQTRSTRPITSMRRTLRPMSGQSVHRV</sequence>
<evidence type="ECO:0000313" key="4">
    <source>
        <dbReference type="Proteomes" id="UP000030765"/>
    </source>
</evidence>
<dbReference type="Proteomes" id="UP000030765">
    <property type="component" value="Unassembled WGS sequence"/>
</dbReference>
<proteinExistence type="predicted"/>
<reference evidence="2 4" key="1">
    <citation type="journal article" date="2014" name="BMC Genomics">
        <title>Genome sequence of Anopheles sinensis provides insight into genetics basis of mosquito competence for malaria parasites.</title>
        <authorList>
            <person name="Zhou D."/>
            <person name="Zhang D."/>
            <person name="Ding G."/>
            <person name="Shi L."/>
            <person name="Hou Q."/>
            <person name="Ye Y."/>
            <person name="Xu Y."/>
            <person name="Zhou H."/>
            <person name="Xiong C."/>
            <person name="Li S."/>
            <person name="Yu J."/>
            <person name="Hong S."/>
            <person name="Yu X."/>
            <person name="Zou P."/>
            <person name="Chen C."/>
            <person name="Chang X."/>
            <person name="Wang W."/>
            <person name="Lv Y."/>
            <person name="Sun Y."/>
            <person name="Ma L."/>
            <person name="Shen B."/>
            <person name="Zhu C."/>
        </authorList>
    </citation>
    <scope>NUCLEOTIDE SEQUENCE [LARGE SCALE GENOMIC DNA]</scope>
</reference>
<dbReference type="EMBL" id="KE525418">
    <property type="protein sequence ID" value="KFB53287.1"/>
    <property type="molecule type" value="Genomic_DNA"/>
</dbReference>